<comment type="caution">
    <text evidence="1">The sequence shown here is derived from an EMBL/GenBank/DDBJ whole genome shotgun (WGS) entry which is preliminary data.</text>
</comment>
<proteinExistence type="predicted"/>
<name>A0ACB8UZG1_9EURO</name>
<gene>
    <name evidence="1" type="ORF">LOY88_002321</name>
</gene>
<protein>
    <submittedName>
        <fullName evidence="1">Uncharacterized protein</fullName>
    </submittedName>
</protein>
<organism evidence="1">
    <name type="scientific">Ophidiomyces ophidiicola</name>
    <dbReference type="NCBI Taxonomy" id="1387563"/>
    <lineage>
        <taxon>Eukaryota</taxon>
        <taxon>Fungi</taxon>
        <taxon>Dikarya</taxon>
        <taxon>Ascomycota</taxon>
        <taxon>Pezizomycotina</taxon>
        <taxon>Eurotiomycetes</taxon>
        <taxon>Eurotiomycetidae</taxon>
        <taxon>Onygenales</taxon>
        <taxon>Onygenaceae</taxon>
        <taxon>Ophidiomyces</taxon>
    </lineage>
</organism>
<dbReference type="EMBL" id="JALBCA010000027">
    <property type="protein sequence ID" value="KAI2388948.1"/>
    <property type="molecule type" value="Genomic_DNA"/>
</dbReference>
<reference evidence="1" key="1">
    <citation type="journal article" date="2022" name="bioRxiv">
        <title>Population genetic analysis of Ophidiomyces ophidiicola, the causative agent of snake fungal disease, indicates recent introductions to the USA.</title>
        <authorList>
            <person name="Ladner J.T."/>
            <person name="Palmer J.M."/>
            <person name="Ettinger C.L."/>
            <person name="Stajich J.E."/>
            <person name="Farrell T.M."/>
            <person name="Glorioso B.M."/>
            <person name="Lawson B."/>
            <person name="Price S.J."/>
            <person name="Stengle A.G."/>
            <person name="Grear D.A."/>
            <person name="Lorch J.M."/>
        </authorList>
    </citation>
    <scope>NUCLEOTIDE SEQUENCE</scope>
    <source>
        <strain evidence="1">NWHC 24266-5</strain>
    </source>
</reference>
<accession>A0ACB8UZG1</accession>
<evidence type="ECO:0000313" key="1">
    <source>
        <dbReference type="EMBL" id="KAI2388948.1"/>
    </source>
</evidence>
<sequence>MATSQGSLLATGITATALVTVACIPALRSISARCHSRRTGYRFLHSLYSDQDGTATEESSKAFSDVPQRCVIAIFTLSGLLSSLSLAVLTTAGRGSPFYPGPTELWLHFANWILLTGGTVALFAEPSSTKRYLLGLWNSLSCALLATAICTQVALIGSWIDSPSIHTIPDLIILAEVLLALVIATVSCLLPRRPDVFRNGKAVDRQSTTSFLSMISFSWANPVLVFAIKNQRLNIDDLPELNHSTRSRTLLESFTKTRKKGQKLWVTLVHEHSSALLLQFVLVSVVSVLSFAPQIALLGILRSLEARAAGIWNPVITWLWVIGLGGSILLESTVESWLFWVVYYKLAVPVYEQLSAVIFAKSLRRKDVKGSQASTDSRNEIKPGESDDNDGDGENDSQNSRQATINLIAVDAKRISDFAAFNYIIVGTVVRLSVAFTILDRLIGWKSLCAGLLVAVIVTPLNIVTANKYSAAQTSLMKFRDQKMAIITEALQGIRQIKFSALETQWEKKIFDIRNTELHSQWMAFLYDVGLISIWILGPIMLSAVSLGVYSMLYGGLSASVAFTTMAIFSSLEFSLAILPELIADFIEAYVSSNRVDKYLESTERDRTLTPADYVAFEKATLAWPAEDAEGDSERFMLKDLDVRFPLNGLSVISGKTGSGKSLLLAAIIGEADIVDGEVFVPVAPPLEERFDDKATKANWIINSAIAYVSQIPWIENATIRDNILFGLPLDSERYNMVLFACALEKDFEMLPDGELTDIGANGINLSGGQKWRVSFARALYSRAGILIMDDIFSALDAHTGRHLHVHALNGELCQGRTRILVTHHVGLCLSSADYSVHLDRGMVQHSGSVAELKRTGSFADILAQPENENGKDRKESVETVEDEVEESNILQKILSHRSHRSASHEHIESQSKTQIPKKFQQDENREVGSIKTSHYIKYLRSGGSVLYWLVVLLIFCLSAVFTVGRSWWVSIWTRASQQHSITGERLDILSHVANASPQLKSDHSLFFYLGIYFALSVITCLLGTIKYMLLLRATIHSSRNLFKNLTYAVLRAPLRWLDTVPVGRILNRFTADFNMIDSKLPYDLGFMLYNVLDVVGIVVAGFLVSPLLILFAIVLLMICIYYSQRYLMGAREIKRLESNAKSPIFEQFGSALIGLTTIRAFGKTQTYVERMYKKIDHHAQANWNLWLFNRWLSFRMNVVGAIFSTLTAVLIISLKGIDAPLAGFALSFALQYTASIMWALRRYANVELDMNAAERVLEYSSIDIENQEGDNAPAAWPTEGRLEVTDLVVGYAPDLPAVLRGLSFTVEKNQRVGVVGRTGAGKSSLTLALFRFLEPWSGSIFIDGIDVSKIKLQDLRSRLAIIPQDPVLFSGTIRSNLDPFDEYSDAELHDALERVHLVSNTPKQGTRRSSFAHSAQQVSGASGYTTPTLISNNGSASAPTMDTAHTTAATSAQSTTSNLNIFTSLCSTISEGGLNLSQGQRQLLCLARAIISKPKIMVLDEATSAVDMSTDALIQRSIRSEFGRNSTTLLVIAHRLSTIADFDRILVMDAGQAVEFGAPKELMGIEGGVFRSLVEESGERELLETVIFQDPE</sequence>